<sequence length="130" mass="14262">MAIFAVGGVQLIVDTLHSPSWRDAALAGASLCAVLGLAWGIREVRRLATLDLTPEQWAEHQRAFKLRFPWLRSPALLYFLLILLLPASGPFLFGFIASYFIGASCGRELAAERGARLQFEAELRAHGKPG</sequence>
<comment type="caution">
    <text evidence="2">The sequence shown here is derived from an EMBL/GenBank/DDBJ whole genome shotgun (WGS) entry which is preliminary data.</text>
</comment>
<keyword evidence="1" id="KW-1133">Transmembrane helix</keyword>
<proteinExistence type="predicted"/>
<name>A0ABV6XSR9_9ACTN</name>
<accession>A0ABV6XSR9</accession>
<gene>
    <name evidence="2" type="ORF">ABUW04_23705</name>
</gene>
<dbReference type="Proteomes" id="UP001592581">
    <property type="component" value="Unassembled WGS sequence"/>
</dbReference>
<evidence type="ECO:0000313" key="2">
    <source>
        <dbReference type="EMBL" id="MFC1441271.1"/>
    </source>
</evidence>
<dbReference type="RefSeq" id="WP_380566510.1">
    <property type="nucleotide sequence ID" value="NZ_JBEUKS010000008.1"/>
</dbReference>
<keyword evidence="1" id="KW-0812">Transmembrane</keyword>
<organism evidence="2 3">
    <name type="scientific">Streptacidiphilus jeojiensis</name>
    <dbReference type="NCBI Taxonomy" id="3229225"/>
    <lineage>
        <taxon>Bacteria</taxon>
        <taxon>Bacillati</taxon>
        <taxon>Actinomycetota</taxon>
        <taxon>Actinomycetes</taxon>
        <taxon>Kitasatosporales</taxon>
        <taxon>Streptomycetaceae</taxon>
        <taxon>Streptacidiphilus</taxon>
    </lineage>
</organism>
<reference evidence="2 3" key="1">
    <citation type="submission" date="2024-06" db="EMBL/GenBank/DDBJ databases">
        <authorList>
            <person name="Lee S.D."/>
        </authorList>
    </citation>
    <scope>NUCLEOTIDE SEQUENCE [LARGE SCALE GENOMIC DNA]</scope>
    <source>
        <strain evidence="2 3">N1-10</strain>
    </source>
</reference>
<keyword evidence="1" id="KW-0472">Membrane</keyword>
<evidence type="ECO:0000313" key="3">
    <source>
        <dbReference type="Proteomes" id="UP001592581"/>
    </source>
</evidence>
<dbReference type="EMBL" id="JBEUKS010000008">
    <property type="protein sequence ID" value="MFC1441271.1"/>
    <property type="molecule type" value="Genomic_DNA"/>
</dbReference>
<feature type="transmembrane region" description="Helical" evidence="1">
    <location>
        <begin position="24"/>
        <end position="41"/>
    </location>
</feature>
<keyword evidence="3" id="KW-1185">Reference proteome</keyword>
<feature type="transmembrane region" description="Helical" evidence="1">
    <location>
        <begin position="75"/>
        <end position="101"/>
    </location>
</feature>
<evidence type="ECO:0000256" key="1">
    <source>
        <dbReference type="SAM" id="Phobius"/>
    </source>
</evidence>
<protein>
    <submittedName>
        <fullName evidence="2">Uncharacterized protein</fullName>
    </submittedName>
</protein>